<reference evidence="1 2" key="1">
    <citation type="journal article" date="2013" name="Genome Announc.">
        <title>Draft Genome Sequence of Holospora undulata Strain HU1, a Micronucleus-Specific Symbiont of the Ciliate Paramecium caudatum.</title>
        <authorList>
            <person name="Dohra H."/>
            <person name="Suzuki H."/>
            <person name="Suzuki T."/>
            <person name="Tanaka K."/>
            <person name="Fujishima M."/>
        </authorList>
    </citation>
    <scope>NUCLEOTIDE SEQUENCE [LARGE SCALE GENOMIC DNA]</scope>
    <source>
        <strain evidence="1 2">HU1</strain>
    </source>
</reference>
<name>A0A061JIW0_9PROT</name>
<dbReference type="AlphaFoldDB" id="A0A061JIW0"/>
<comment type="caution">
    <text evidence="1">The sequence shown here is derived from an EMBL/GenBank/DDBJ whole genome shotgun (WGS) entry which is preliminary data.</text>
</comment>
<protein>
    <submittedName>
        <fullName evidence="1">Uncharacterized protein</fullName>
    </submittedName>
</protein>
<evidence type="ECO:0000313" key="2">
    <source>
        <dbReference type="Proteomes" id="UP000026922"/>
    </source>
</evidence>
<dbReference type="EMBL" id="ARPM03000086">
    <property type="protein sequence ID" value="ETZ05249.1"/>
    <property type="molecule type" value="Genomic_DNA"/>
</dbReference>
<evidence type="ECO:0000313" key="1">
    <source>
        <dbReference type="EMBL" id="ETZ05249.1"/>
    </source>
</evidence>
<gene>
    <name evidence="1" type="ORF">K737_300315</name>
</gene>
<proteinExistence type="predicted"/>
<sequence length="81" mass="9291">MDETPIRQLTYKVQKKTDKAANQGIDGGKMSKSVNFVVSRIPKDIFCMSRTALTSWVKRQQNVRKKVGLIMDDKECKQEVD</sequence>
<keyword evidence="2" id="KW-1185">Reference proteome</keyword>
<organism evidence="1 2">
    <name type="scientific">Holospora undulata HU1</name>
    <dbReference type="NCBI Taxonomy" id="1321371"/>
    <lineage>
        <taxon>Bacteria</taxon>
        <taxon>Pseudomonadati</taxon>
        <taxon>Pseudomonadota</taxon>
        <taxon>Alphaproteobacteria</taxon>
        <taxon>Holosporales</taxon>
        <taxon>Holosporaceae</taxon>
        <taxon>Holospora</taxon>
    </lineage>
</organism>
<accession>A0A061JIW0</accession>
<dbReference type="Proteomes" id="UP000026922">
    <property type="component" value="Unassembled WGS sequence"/>
</dbReference>